<comment type="caution">
    <text evidence="3">The sequence shown here is derived from an EMBL/GenBank/DDBJ whole genome shotgun (WGS) entry which is preliminary data.</text>
</comment>
<dbReference type="GO" id="GO:0016491">
    <property type="term" value="F:oxidoreductase activity"/>
    <property type="evidence" value="ECO:0007669"/>
    <property type="project" value="UniProtKB-KW"/>
</dbReference>
<dbReference type="InterPro" id="IPR045010">
    <property type="entry name" value="MDR_fam"/>
</dbReference>
<name>A0ABW7G110_9BURK</name>
<dbReference type="InterPro" id="IPR020843">
    <property type="entry name" value="ER"/>
</dbReference>
<evidence type="ECO:0000259" key="2">
    <source>
        <dbReference type="SMART" id="SM00829"/>
    </source>
</evidence>
<dbReference type="InterPro" id="IPR013149">
    <property type="entry name" value="ADH-like_C"/>
</dbReference>
<feature type="domain" description="Enoyl reductase (ER)" evidence="2">
    <location>
        <begin position="18"/>
        <end position="336"/>
    </location>
</feature>
<dbReference type="Gene3D" id="3.90.180.10">
    <property type="entry name" value="Medium-chain alcohol dehydrogenases, catalytic domain"/>
    <property type="match status" value="1"/>
</dbReference>
<evidence type="ECO:0000313" key="4">
    <source>
        <dbReference type="Proteomes" id="UP001606305"/>
    </source>
</evidence>
<dbReference type="InterPro" id="IPR036291">
    <property type="entry name" value="NAD(P)-bd_dom_sf"/>
</dbReference>
<organism evidence="3 4">
    <name type="scientific">Pelomonas nitida</name>
    <dbReference type="NCBI Taxonomy" id="3299027"/>
    <lineage>
        <taxon>Bacteria</taxon>
        <taxon>Pseudomonadati</taxon>
        <taxon>Pseudomonadota</taxon>
        <taxon>Betaproteobacteria</taxon>
        <taxon>Burkholderiales</taxon>
        <taxon>Sphaerotilaceae</taxon>
        <taxon>Roseateles</taxon>
    </lineage>
</organism>
<accession>A0ABW7G110</accession>
<dbReference type="RefSeq" id="WP_394486272.1">
    <property type="nucleotide sequence ID" value="NZ_JBIGIA010000001.1"/>
</dbReference>
<reference evidence="3 4" key="1">
    <citation type="submission" date="2024-09" db="EMBL/GenBank/DDBJ databases">
        <title>Novel species of the genus Pelomonas and Roseateles isolated from streams.</title>
        <authorList>
            <person name="Lu H."/>
        </authorList>
    </citation>
    <scope>NUCLEOTIDE SEQUENCE [LARGE SCALE GENOMIC DNA]</scope>
    <source>
        <strain evidence="3 4">BYS96W</strain>
    </source>
</reference>
<dbReference type="SUPFAM" id="SSF50129">
    <property type="entry name" value="GroES-like"/>
    <property type="match status" value="2"/>
</dbReference>
<sequence>MSQINRQILLASRPKGEVTPENFRLVETALAPLTDGQVRVRNHFLSLDPYMRGRMNDSKSYAASQPLDAVMIGGTVGEVVESRNDHFKVGDKVVGMGGWQEFQTVDATQRGVLQKVDTTHIPLSAYLGAVGMPGVTAWYGLVKIINPKAGETVVVSAASGAVGSAVGQLAKARGARAVGIAGGADKCAYVVNELGFDACIDYKQHGDVKALSTALKAACPDGIDGYFENVGGYILDAVLLRANAFSRVAMCGMISGYDGQPIPMAAPQLILVNRMKVEGFIVSEHMEVWPEALKELGGLVAAGKLKYRETVAQGLQSAPEAFMGLLKGRNFGKQLVKLVG</sequence>
<dbReference type="InterPro" id="IPR011032">
    <property type="entry name" value="GroES-like_sf"/>
</dbReference>
<dbReference type="CDD" id="cd05288">
    <property type="entry name" value="PGDH"/>
    <property type="match status" value="1"/>
</dbReference>
<dbReference type="Proteomes" id="UP001606305">
    <property type="component" value="Unassembled WGS sequence"/>
</dbReference>
<evidence type="ECO:0000256" key="1">
    <source>
        <dbReference type="ARBA" id="ARBA00023002"/>
    </source>
</evidence>
<dbReference type="SUPFAM" id="SSF51735">
    <property type="entry name" value="NAD(P)-binding Rossmann-fold domains"/>
    <property type="match status" value="1"/>
</dbReference>
<dbReference type="PANTHER" id="PTHR43205:SF7">
    <property type="entry name" value="PROSTAGLANDIN REDUCTASE 1"/>
    <property type="match status" value="1"/>
</dbReference>
<dbReference type="EC" id="1.-.-.-" evidence="3"/>
<dbReference type="InterPro" id="IPR041694">
    <property type="entry name" value="ADH_N_2"/>
</dbReference>
<dbReference type="PANTHER" id="PTHR43205">
    <property type="entry name" value="PROSTAGLANDIN REDUCTASE"/>
    <property type="match status" value="1"/>
</dbReference>
<dbReference type="Gene3D" id="3.40.50.720">
    <property type="entry name" value="NAD(P)-binding Rossmann-like Domain"/>
    <property type="match status" value="1"/>
</dbReference>
<proteinExistence type="predicted"/>
<protein>
    <submittedName>
        <fullName evidence="3">NADP-dependent oxidoreductase</fullName>
        <ecNumber evidence="3">1.-.-.-</ecNumber>
    </submittedName>
</protein>
<dbReference type="Pfam" id="PF16884">
    <property type="entry name" value="ADH_N_2"/>
    <property type="match status" value="1"/>
</dbReference>
<gene>
    <name evidence="3" type="ORF">ACG00X_02125</name>
</gene>
<evidence type="ECO:0000313" key="3">
    <source>
        <dbReference type="EMBL" id="MFG6455618.1"/>
    </source>
</evidence>
<keyword evidence="1 3" id="KW-0560">Oxidoreductase</keyword>
<dbReference type="Pfam" id="PF00107">
    <property type="entry name" value="ADH_zinc_N"/>
    <property type="match status" value="1"/>
</dbReference>
<dbReference type="SMART" id="SM00829">
    <property type="entry name" value="PKS_ER"/>
    <property type="match status" value="1"/>
</dbReference>
<dbReference type="EMBL" id="JBIGIA010000001">
    <property type="protein sequence ID" value="MFG6455618.1"/>
    <property type="molecule type" value="Genomic_DNA"/>
</dbReference>
<keyword evidence="4" id="KW-1185">Reference proteome</keyword>